<dbReference type="Proteomes" id="UP000008372">
    <property type="component" value="Unassembled WGS sequence"/>
</dbReference>
<sequence>MPKPMTTPFSYSTTYVLDKSHFVETYDASAPPATPIKAYTIAMALGLAGLMLLMLTEIDPFVAWFVVALGGLEAFSVRYKKAWWLGRQLISKAANTELKLTVDEEGISSESIHVKSTLPWNEIKQIESTESGWLLYHKGGKNYLSARALSEEAKVFVVAKAKRVNLKGA</sequence>
<proteinExistence type="predicted"/>
<dbReference type="InterPro" id="IPR025588">
    <property type="entry name" value="YcxB-like_C"/>
</dbReference>
<feature type="transmembrane region" description="Helical" evidence="1">
    <location>
        <begin position="61"/>
        <end position="79"/>
    </location>
</feature>
<dbReference type="EMBL" id="BAEK01000016">
    <property type="protein sequence ID" value="GAC03686.1"/>
    <property type="molecule type" value="Genomic_DNA"/>
</dbReference>
<feature type="domain" description="YcxB-like C-terminal" evidence="2">
    <location>
        <begin position="102"/>
        <end position="156"/>
    </location>
</feature>
<evidence type="ECO:0000313" key="4">
    <source>
        <dbReference type="Proteomes" id="UP000008372"/>
    </source>
</evidence>
<gene>
    <name evidence="3" type="ORF">GAGA_0823</name>
</gene>
<feature type="transmembrane region" description="Helical" evidence="1">
    <location>
        <begin position="38"/>
        <end position="55"/>
    </location>
</feature>
<keyword evidence="1" id="KW-1133">Transmembrane helix</keyword>
<protein>
    <recommendedName>
        <fullName evidence="2">YcxB-like C-terminal domain-containing protein</fullName>
    </recommendedName>
</protein>
<accession>A0ABQ0I2Y7</accession>
<reference evidence="3 4" key="1">
    <citation type="journal article" date="2014" name="Environ. Microbiol.">
        <title>Comparative genomics of the marine bacterial genus Glaciecola reveals the high degree of genomic diversity and genomic characteristic for cold adaptation.</title>
        <authorList>
            <person name="Qin Q.L."/>
            <person name="Xie B.B."/>
            <person name="Yu Y."/>
            <person name="Shu Y.L."/>
            <person name="Rong J.C."/>
            <person name="Zhang Y.J."/>
            <person name="Zhao D.L."/>
            <person name="Chen X.L."/>
            <person name="Zhang X.Y."/>
            <person name="Chen B."/>
            <person name="Zhou B.C."/>
            <person name="Zhang Y.Z."/>
        </authorList>
    </citation>
    <scope>NUCLEOTIDE SEQUENCE [LARGE SCALE GENOMIC DNA]</scope>
    <source>
        <strain evidence="3 4">NO2</strain>
    </source>
</reference>
<dbReference type="Pfam" id="PF14317">
    <property type="entry name" value="YcxB"/>
    <property type="match status" value="1"/>
</dbReference>
<evidence type="ECO:0000256" key="1">
    <source>
        <dbReference type="SAM" id="Phobius"/>
    </source>
</evidence>
<keyword evidence="1" id="KW-0812">Transmembrane</keyword>
<keyword evidence="1" id="KW-0472">Membrane</keyword>
<evidence type="ECO:0000259" key="2">
    <source>
        <dbReference type="Pfam" id="PF14317"/>
    </source>
</evidence>
<organism evidence="3 4">
    <name type="scientific">Paraglaciecola agarilytica NO2</name>
    <dbReference type="NCBI Taxonomy" id="1125747"/>
    <lineage>
        <taxon>Bacteria</taxon>
        <taxon>Pseudomonadati</taxon>
        <taxon>Pseudomonadota</taxon>
        <taxon>Gammaproteobacteria</taxon>
        <taxon>Alteromonadales</taxon>
        <taxon>Alteromonadaceae</taxon>
        <taxon>Paraglaciecola</taxon>
    </lineage>
</organism>
<comment type="caution">
    <text evidence="3">The sequence shown here is derived from an EMBL/GenBank/DDBJ whole genome shotgun (WGS) entry which is preliminary data.</text>
</comment>
<name>A0ABQ0I2Y7_9ALTE</name>
<keyword evidence="4" id="KW-1185">Reference proteome</keyword>
<evidence type="ECO:0000313" key="3">
    <source>
        <dbReference type="EMBL" id="GAC03686.1"/>
    </source>
</evidence>